<dbReference type="Gene3D" id="3.20.20.70">
    <property type="entry name" value="Aldolase class I"/>
    <property type="match status" value="1"/>
</dbReference>
<keyword evidence="6" id="KW-0411">Iron-sulfur</keyword>
<dbReference type="GO" id="GO:0016491">
    <property type="term" value="F:oxidoreductase activity"/>
    <property type="evidence" value="ECO:0007669"/>
    <property type="project" value="InterPro"/>
</dbReference>
<dbReference type="InterPro" id="IPR023867">
    <property type="entry name" value="Sulphatase_maturase_rSAM"/>
</dbReference>
<dbReference type="SFLD" id="SFLDG01072">
    <property type="entry name" value="dehydrogenase_like"/>
    <property type="match status" value="1"/>
</dbReference>
<dbReference type="SFLD" id="SFLDS00029">
    <property type="entry name" value="Radical_SAM"/>
    <property type="match status" value="1"/>
</dbReference>
<dbReference type="Pfam" id="PF04055">
    <property type="entry name" value="Radical_SAM"/>
    <property type="match status" value="1"/>
</dbReference>
<evidence type="ECO:0000256" key="7">
    <source>
        <dbReference type="ARBA" id="ARBA00023601"/>
    </source>
</evidence>
<protein>
    <submittedName>
        <fullName evidence="9">Anaerobic sulfatase maturase</fullName>
    </submittedName>
</protein>
<organism evidence="9 10">
    <name type="scientific">Fusobacterium mortiferum</name>
    <dbReference type="NCBI Taxonomy" id="850"/>
    <lineage>
        <taxon>Bacteria</taxon>
        <taxon>Fusobacteriati</taxon>
        <taxon>Fusobacteriota</taxon>
        <taxon>Fusobacteriia</taxon>
        <taxon>Fusobacteriales</taxon>
        <taxon>Fusobacteriaceae</taxon>
        <taxon>Fusobacterium</taxon>
    </lineage>
</organism>
<dbReference type="CDD" id="cd21120">
    <property type="entry name" value="SPASM_anSME"/>
    <property type="match status" value="1"/>
</dbReference>
<dbReference type="InterPro" id="IPR047207">
    <property type="entry name" value="SPASM_anSME"/>
</dbReference>
<dbReference type="InterPro" id="IPR013785">
    <property type="entry name" value="Aldolase_TIM"/>
</dbReference>
<keyword evidence="5" id="KW-0408">Iron</keyword>
<feature type="domain" description="Radical SAM core" evidence="8">
    <location>
        <begin position="1"/>
        <end position="244"/>
    </location>
</feature>
<comment type="cofactor">
    <cofactor evidence="1">
        <name>[4Fe-4S] cluster</name>
        <dbReference type="ChEBI" id="CHEBI:49883"/>
    </cofactor>
</comment>
<dbReference type="PROSITE" id="PS51918">
    <property type="entry name" value="RADICAL_SAM"/>
    <property type="match status" value="1"/>
</dbReference>
<keyword evidence="2" id="KW-0004">4Fe-4S</keyword>
<dbReference type="InterPro" id="IPR034491">
    <property type="entry name" value="Anaerob_Ser_sulfatase-maturase"/>
</dbReference>
<evidence type="ECO:0000256" key="1">
    <source>
        <dbReference type="ARBA" id="ARBA00001966"/>
    </source>
</evidence>
<comment type="caution">
    <text evidence="9">The sequence shown here is derived from an EMBL/GenBank/DDBJ whole genome shotgun (WGS) entry which is preliminary data.</text>
</comment>
<evidence type="ECO:0000256" key="4">
    <source>
        <dbReference type="ARBA" id="ARBA00022723"/>
    </source>
</evidence>
<dbReference type="Pfam" id="PF13186">
    <property type="entry name" value="SPASM"/>
    <property type="match status" value="1"/>
</dbReference>
<gene>
    <name evidence="9" type="ORF">DW663_12860</name>
</gene>
<evidence type="ECO:0000259" key="8">
    <source>
        <dbReference type="PROSITE" id="PS51918"/>
    </source>
</evidence>
<dbReference type="PANTHER" id="PTHR43273:SF3">
    <property type="entry name" value="ANAEROBIC SULFATASE-MATURATING ENZYME HOMOLOG ASLB-RELATED"/>
    <property type="match status" value="1"/>
</dbReference>
<proteinExistence type="inferred from homology"/>
<dbReference type="Proteomes" id="UP000284676">
    <property type="component" value="Unassembled WGS sequence"/>
</dbReference>
<dbReference type="CDD" id="cd01335">
    <property type="entry name" value="Radical_SAM"/>
    <property type="match status" value="1"/>
</dbReference>
<evidence type="ECO:0000256" key="2">
    <source>
        <dbReference type="ARBA" id="ARBA00022485"/>
    </source>
</evidence>
<keyword evidence="3" id="KW-0949">S-adenosyl-L-methionine</keyword>
<comment type="similarity">
    <text evidence="7">Belongs to the radical SAM superfamily. Anaerobic sulfatase-maturating enzyme family.</text>
</comment>
<dbReference type="SUPFAM" id="SSF102114">
    <property type="entry name" value="Radical SAM enzymes"/>
    <property type="match status" value="1"/>
</dbReference>
<evidence type="ECO:0000256" key="5">
    <source>
        <dbReference type="ARBA" id="ARBA00023004"/>
    </source>
</evidence>
<dbReference type="NCBIfam" id="TIGR04085">
    <property type="entry name" value="rSAM_more_4Fe4S"/>
    <property type="match status" value="1"/>
</dbReference>
<keyword evidence="4" id="KW-0479">Metal-binding</keyword>
<evidence type="ECO:0000256" key="6">
    <source>
        <dbReference type="ARBA" id="ARBA00023014"/>
    </source>
</evidence>
<dbReference type="GO" id="GO:0051539">
    <property type="term" value="F:4 iron, 4 sulfur cluster binding"/>
    <property type="evidence" value="ECO:0007669"/>
    <property type="project" value="UniProtKB-KW"/>
</dbReference>
<dbReference type="NCBIfam" id="TIGR03942">
    <property type="entry name" value="sulfatase_rSAM"/>
    <property type="match status" value="1"/>
</dbReference>
<dbReference type="SFLD" id="SFLDG01384">
    <property type="entry name" value="thioether_bond_formation_requi"/>
    <property type="match status" value="1"/>
</dbReference>
<evidence type="ECO:0000313" key="9">
    <source>
        <dbReference type="EMBL" id="RHF69521.1"/>
    </source>
</evidence>
<dbReference type="AlphaFoldDB" id="A0A414PLW4"/>
<reference evidence="9 10" key="1">
    <citation type="submission" date="2018-08" db="EMBL/GenBank/DDBJ databases">
        <title>A genome reference for cultivated species of the human gut microbiota.</title>
        <authorList>
            <person name="Zou Y."/>
            <person name="Xue W."/>
            <person name="Luo G."/>
        </authorList>
    </citation>
    <scope>NUCLEOTIDE SEQUENCE [LARGE SCALE GENOMIC DNA]</scope>
    <source>
        <strain evidence="9 10">AM25-1</strain>
    </source>
</reference>
<evidence type="ECO:0000256" key="3">
    <source>
        <dbReference type="ARBA" id="ARBA00022691"/>
    </source>
</evidence>
<dbReference type="PANTHER" id="PTHR43273">
    <property type="entry name" value="ANAEROBIC SULFATASE-MATURATING ENZYME HOMOLOG ASLB-RELATED"/>
    <property type="match status" value="1"/>
</dbReference>
<dbReference type="RefSeq" id="WP_118127740.1">
    <property type="nucleotide sequence ID" value="NZ_JADYUV010000049.1"/>
</dbReference>
<dbReference type="InterPro" id="IPR007197">
    <property type="entry name" value="rSAM"/>
</dbReference>
<dbReference type="SFLD" id="SFLDG01386">
    <property type="entry name" value="main_SPASM_domain-containing"/>
    <property type="match status" value="1"/>
</dbReference>
<accession>A0A414PLW4</accession>
<dbReference type="SFLD" id="SFLDF00285">
    <property type="entry name" value="anaerobic_Ser-type_sulfatase-m"/>
    <property type="match status" value="1"/>
</dbReference>
<dbReference type="InterPro" id="IPR058240">
    <property type="entry name" value="rSAM_sf"/>
</dbReference>
<dbReference type="SFLD" id="SFLDG01067">
    <property type="entry name" value="SPASM/twitch_domain_containing"/>
    <property type="match status" value="1"/>
</dbReference>
<dbReference type="EMBL" id="QRHL01000053">
    <property type="protein sequence ID" value="RHF69521.1"/>
    <property type="molecule type" value="Genomic_DNA"/>
</dbReference>
<name>A0A414PLW4_FUSMR</name>
<dbReference type="GO" id="GO:0046872">
    <property type="term" value="F:metal ion binding"/>
    <property type="evidence" value="ECO:0007669"/>
    <property type="project" value="UniProtKB-KW"/>
</dbReference>
<dbReference type="InterPro" id="IPR023885">
    <property type="entry name" value="4Fe4S-binding_SPASM_dom"/>
</dbReference>
<evidence type="ECO:0000313" key="10">
    <source>
        <dbReference type="Proteomes" id="UP000284676"/>
    </source>
</evidence>
<sequence length="409" mass="48053">MVNFMIKPTSFQCNIACKYCFYLEKENFMLPEGQKKAKYMDIETAKKFIEKRISEDKNTDIYFTWQGGEPLLAGLDFYKAVVSYQKELGKLFNKKIHNAIQTNGILIDEQWAKFLKKNEFLVGISIDGDQEFHDIYRRTITNGSTFRKVSKGLRYLEEYGVEYNTLTVVNNFNVKYPLEIYRFLKSIDSKFIQFIPVIETKDIDENFKPSWIDDKNFKVRPTDFSVDPLAYANFMNTIFDEWIKEDVTKVSIRMFDSLLARFSGYEQTLCVFKESCGGNNVAVESDGTLYQCDHFVYPEKEFKIGNFNDFSLSEIEEKTKLLSDKKKDISSKCKECKWLELCHGGCPKHRFVNLKDSDERISYFCTAYQNIFEHITPGLNLIVEFKEKHIPWELFPIAIKKLYMSQDKK</sequence>